<organism evidence="3 4">
    <name type="scientific">Phaeosphaeria nodorum (strain SN15 / ATCC MYA-4574 / FGSC 10173)</name>
    <name type="common">Glume blotch fungus</name>
    <name type="synonym">Parastagonospora nodorum</name>
    <dbReference type="NCBI Taxonomy" id="321614"/>
    <lineage>
        <taxon>Eukaryota</taxon>
        <taxon>Fungi</taxon>
        <taxon>Dikarya</taxon>
        <taxon>Ascomycota</taxon>
        <taxon>Pezizomycotina</taxon>
        <taxon>Dothideomycetes</taxon>
        <taxon>Pleosporomycetidae</taxon>
        <taxon>Pleosporales</taxon>
        <taxon>Pleosporineae</taxon>
        <taxon>Phaeosphaeriaceae</taxon>
        <taxon>Parastagonospora</taxon>
    </lineage>
</organism>
<keyword evidence="4" id="KW-1185">Reference proteome</keyword>
<dbReference type="AlphaFoldDB" id="A0A7U2EUS1"/>
<dbReference type="OrthoDB" id="3691136at2759"/>
<dbReference type="KEGG" id="pno:SNOG_03475"/>
<evidence type="ECO:0000256" key="1">
    <source>
        <dbReference type="SAM" id="Coils"/>
    </source>
</evidence>
<feature type="compositionally biased region" description="Acidic residues" evidence="2">
    <location>
        <begin position="257"/>
        <end position="270"/>
    </location>
</feature>
<feature type="compositionally biased region" description="Basic residues" evidence="2">
    <location>
        <begin position="28"/>
        <end position="38"/>
    </location>
</feature>
<keyword evidence="1" id="KW-0175">Coiled coil</keyword>
<name>A0A7U2EUS1_PHANO</name>
<accession>A0A7U2EUS1</accession>
<protein>
    <submittedName>
        <fullName evidence="3">Uncharacterized protein</fullName>
    </submittedName>
</protein>
<dbReference type="EMBL" id="CP069025">
    <property type="protein sequence ID" value="QRC93227.1"/>
    <property type="molecule type" value="Genomic_DNA"/>
</dbReference>
<feature type="compositionally biased region" description="Low complexity" evidence="2">
    <location>
        <begin position="8"/>
        <end position="22"/>
    </location>
</feature>
<evidence type="ECO:0000256" key="2">
    <source>
        <dbReference type="SAM" id="MobiDB-lite"/>
    </source>
</evidence>
<dbReference type="RefSeq" id="XP_001794038.1">
    <property type="nucleotide sequence ID" value="XM_001793986.1"/>
</dbReference>
<evidence type="ECO:0000313" key="3">
    <source>
        <dbReference type="EMBL" id="QRC93227.1"/>
    </source>
</evidence>
<proteinExistence type="predicted"/>
<reference evidence="4" key="1">
    <citation type="journal article" date="2021" name="BMC Genomics">
        <title>Chromosome-level genome assembly and manually-curated proteome of model necrotroph Parastagonospora nodorum Sn15 reveals a genome-wide trove of candidate effector homologs, and redundancy of virulence-related functions within an accessory chromosome.</title>
        <authorList>
            <person name="Bertazzoni S."/>
            <person name="Jones D.A.B."/>
            <person name="Phan H.T."/>
            <person name="Tan K.-C."/>
            <person name="Hane J.K."/>
        </authorList>
    </citation>
    <scope>NUCLEOTIDE SEQUENCE [LARGE SCALE GENOMIC DNA]</scope>
    <source>
        <strain evidence="4">SN15 / ATCC MYA-4574 / FGSC 10173)</strain>
    </source>
</reference>
<feature type="region of interest" description="Disordered" evidence="2">
    <location>
        <begin position="249"/>
        <end position="286"/>
    </location>
</feature>
<gene>
    <name evidence="3" type="ORF">JI435_034750</name>
</gene>
<evidence type="ECO:0000313" key="4">
    <source>
        <dbReference type="Proteomes" id="UP000663193"/>
    </source>
</evidence>
<sequence length="310" mass="34728">MSAPIASTGTAQQNAPPAAPTQSNRPNQGRKKTKKNKPATKSGPKLRSADPLSNDPDTTRIQARLASGGTAASLAEEAYRLCRINASLRRELAAAKAVPFTTDNEAARIKARLDDNPTPREMAEEAYRMCRLNAHAKKDKDRVQAELREAKKQMAVKDDALSEMREEYPEMRRILVRAFGLLKARNVDVPEDLSEAYRAVMDAERHVKKNTVRRNAPKAREVVVVKEVRKEEDRKTPFLLHMQNGKVYDLEKPLAEQDSEEEDSESESESEPPVVSRKCKGAEMDMSVAKKARVEGEMEEGEVDEYIAWV</sequence>
<feature type="coiled-coil region" evidence="1">
    <location>
        <begin position="133"/>
        <end position="167"/>
    </location>
</feature>
<feature type="region of interest" description="Disordered" evidence="2">
    <location>
        <begin position="1"/>
        <end position="70"/>
    </location>
</feature>
<dbReference type="VEuPathDB" id="FungiDB:JI435_034750"/>
<dbReference type="Proteomes" id="UP000663193">
    <property type="component" value="Chromosome 3"/>
</dbReference>